<dbReference type="PANTHER" id="PTHR48090:SF1">
    <property type="entry name" value="PROPHAGE BACTOPRENOL GLUCOSYL TRANSFERASE HOMOLOG"/>
    <property type="match status" value="1"/>
</dbReference>
<keyword evidence="4 7" id="KW-0812">Transmembrane</keyword>
<dbReference type="Proteomes" id="UP000078454">
    <property type="component" value="Unassembled WGS sequence"/>
</dbReference>
<gene>
    <name evidence="9" type="ORF">A8708_18330</name>
</gene>
<dbReference type="InterPro" id="IPR050256">
    <property type="entry name" value="Glycosyltransferase_2"/>
</dbReference>
<dbReference type="AlphaFoldDB" id="A0A198AH18"/>
<dbReference type="SUPFAM" id="SSF53448">
    <property type="entry name" value="Nucleotide-diphospho-sugar transferases"/>
    <property type="match status" value="1"/>
</dbReference>
<sequence>MSKRLISIVVPVYNEELNIRRMYDRVTDVFKNLKNYNYELVYVDNCSTDRTIEEIKLLTEIDINVCGLSMARNFGSSQPSTIAGIHYAKGDAVVLIDGDIQDPPEMILDFVAKWEEGYDVIYGIRTKRKGSILRRIGYKAFYRIFKKMSYIDMPLDAGDFGLMDRVVVEEIKKLKEVEIFFRGIRAWIGFRQTGIEYTRDDRELGQTSIPFFANLKWAKMGIFNFSYKPLEWISNFAFIVTLISLIGIVYYVFLHFFKPDTPYGFSTIIVLVLFLGAAQLLSLSIIGEYVARIFNETKGRPRYIVREVIRQNDQHPYVYTNEVAAGLGEQN</sequence>
<accession>A0A198AH18</accession>
<keyword evidence="10" id="KW-1185">Reference proteome</keyword>
<comment type="subcellular location">
    <subcellularLocation>
        <location evidence="1">Membrane</location>
        <topology evidence="1">Multi-pass membrane protein</topology>
    </subcellularLocation>
</comment>
<dbReference type="OrthoDB" id="9807778at2"/>
<dbReference type="Gene3D" id="3.90.550.10">
    <property type="entry name" value="Spore Coat Polysaccharide Biosynthesis Protein SpsA, Chain A"/>
    <property type="match status" value="1"/>
</dbReference>
<dbReference type="InterPro" id="IPR029044">
    <property type="entry name" value="Nucleotide-diphossugar_trans"/>
</dbReference>
<dbReference type="EMBL" id="LYPB01000050">
    <property type="protein sequence ID" value="OAS20522.1"/>
    <property type="molecule type" value="Genomic_DNA"/>
</dbReference>
<dbReference type="InterPro" id="IPR001173">
    <property type="entry name" value="Glyco_trans_2-like"/>
</dbReference>
<keyword evidence="5 7" id="KW-1133">Transmembrane helix</keyword>
<feature type="transmembrane region" description="Helical" evidence="7">
    <location>
        <begin position="265"/>
        <end position="291"/>
    </location>
</feature>
<dbReference type="PANTHER" id="PTHR48090">
    <property type="entry name" value="UNDECAPRENYL-PHOSPHATE 4-DEOXY-4-FORMAMIDO-L-ARABINOSE TRANSFERASE-RELATED"/>
    <property type="match status" value="1"/>
</dbReference>
<feature type="transmembrane region" description="Helical" evidence="7">
    <location>
        <begin position="232"/>
        <end position="253"/>
    </location>
</feature>
<proteinExistence type="predicted"/>
<dbReference type="GO" id="GO:0016757">
    <property type="term" value="F:glycosyltransferase activity"/>
    <property type="evidence" value="ECO:0007669"/>
    <property type="project" value="UniProtKB-KW"/>
</dbReference>
<comment type="caution">
    <text evidence="9">The sequence shown here is derived from an EMBL/GenBank/DDBJ whole genome shotgun (WGS) entry which is preliminary data.</text>
</comment>
<evidence type="ECO:0000256" key="4">
    <source>
        <dbReference type="ARBA" id="ARBA00022692"/>
    </source>
</evidence>
<name>A0A198AH18_9BACL</name>
<dbReference type="RefSeq" id="WP_068663150.1">
    <property type="nucleotide sequence ID" value="NZ_LYPB01000050.1"/>
</dbReference>
<keyword evidence="3" id="KW-0808">Transferase</keyword>
<evidence type="ECO:0000256" key="1">
    <source>
        <dbReference type="ARBA" id="ARBA00004141"/>
    </source>
</evidence>
<dbReference type="CDD" id="cd04187">
    <property type="entry name" value="DPM1_like_bac"/>
    <property type="match status" value="1"/>
</dbReference>
<dbReference type="Pfam" id="PF00535">
    <property type="entry name" value="Glycos_transf_2"/>
    <property type="match status" value="1"/>
</dbReference>
<keyword evidence="6 7" id="KW-0472">Membrane</keyword>
<evidence type="ECO:0000313" key="10">
    <source>
        <dbReference type="Proteomes" id="UP000078454"/>
    </source>
</evidence>
<evidence type="ECO:0000259" key="8">
    <source>
        <dbReference type="Pfam" id="PF00535"/>
    </source>
</evidence>
<feature type="domain" description="Glycosyltransferase 2-like" evidence="8">
    <location>
        <begin position="7"/>
        <end position="171"/>
    </location>
</feature>
<evidence type="ECO:0000256" key="3">
    <source>
        <dbReference type="ARBA" id="ARBA00022679"/>
    </source>
</evidence>
<dbReference type="GO" id="GO:0005886">
    <property type="term" value="C:plasma membrane"/>
    <property type="evidence" value="ECO:0007669"/>
    <property type="project" value="TreeGrafter"/>
</dbReference>
<evidence type="ECO:0000256" key="2">
    <source>
        <dbReference type="ARBA" id="ARBA00022676"/>
    </source>
</evidence>
<dbReference type="STRING" id="1850517.A8708_18330"/>
<evidence type="ECO:0000256" key="7">
    <source>
        <dbReference type="SAM" id="Phobius"/>
    </source>
</evidence>
<organism evidence="9 10">
    <name type="scientific">Paenibacillus oryzisoli</name>
    <dbReference type="NCBI Taxonomy" id="1850517"/>
    <lineage>
        <taxon>Bacteria</taxon>
        <taxon>Bacillati</taxon>
        <taxon>Bacillota</taxon>
        <taxon>Bacilli</taxon>
        <taxon>Bacillales</taxon>
        <taxon>Paenibacillaceae</taxon>
        <taxon>Paenibacillus</taxon>
    </lineage>
</organism>
<keyword evidence="2" id="KW-0328">Glycosyltransferase</keyword>
<evidence type="ECO:0000313" key="9">
    <source>
        <dbReference type="EMBL" id="OAS20522.1"/>
    </source>
</evidence>
<protein>
    <recommendedName>
        <fullName evidence="8">Glycosyltransferase 2-like domain-containing protein</fullName>
    </recommendedName>
</protein>
<reference evidence="9 10" key="1">
    <citation type="submission" date="2016-05" db="EMBL/GenBank/DDBJ databases">
        <title>Paenibacillus sp. 1ZS3-15 nov., isolated from the rhizosphere soil.</title>
        <authorList>
            <person name="Zhang X.X."/>
            <person name="Zhang J."/>
        </authorList>
    </citation>
    <scope>NUCLEOTIDE SEQUENCE [LARGE SCALE GENOMIC DNA]</scope>
    <source>
        <strain evidence="9 10">1ZS3-15</strain>
    </source>
</reference>
<evidence type="ECO:0000256" key="5">
    <source>
        <dbReference type="ARBA" id="ARBA00022989"/>
    </source>
</evidence>
<evidence type="ECO:0000256" key="6">
    <source>
        <dbReference type="ARBA" id="ARBA00023136"/>
    </source>
</evidence>